<dbReference type="PANTHER" id="PTHR35149:SF2">
    <property type="entry name" value="DUF262 DOMAIN-CONTAINING PROTEIN"/>
    <property type="match status" value="1"/>
</dbReference>
<dbReference type="PANTHER" id="PTHR35149">
    <property type="entry name" value="SLL5132 PROTEIN"/>
    <property type="match status" value="1"/>
</dbReference>
<dbReference type="AlphaFoldDB" id="A0AAV2W0V2"/>
<feature type="domain" description="GmrSD restriction endonucleases N-terminal" evidence="1">
    <location>
        <begin position="33"/>
        <end position="194"/>
    </location>
</feature>
<dbReference type="EMBL" id="CBUQ010000005">
    <property type="protein sequence ID" value="CDI67190.1"/>
    <property type="molecule type" value="Genomic_DNA"/>
</dbReference>
<evidence type="ECO:0000313" key="3">
    <source>
        <dbReference type="EMBL" id="CDI67190.1"/>
    </source>
</evidence>
<feature type="domain" description="DUF7834" evidence="2">
    <location>
        <begin position="207"/>
        <end position="435"/>
    </location>
</feature>
<proteinExistence type="predicted"/>
<reference evidence="3 4" key="1">
    <citation type="submission" date="2013-10" db="EMBL/GenBank/DDBJ databases">
        <authorList>
            <person name="Manrique M."/>
        </authorList>
    </citation>
    <scope>NUCLEOTIDE SEQUENCE [LARGE SCALE GENOMIC DNA]</scope>
    <source>
        <strain evidence="3 4">IM386</strain>
    </source>
</reference>
<name>A0AAV2W0V2_9BIFI</name>
<dbReference type="Pfam" id="PF03235">
    <property type="entry name" value="GmrSD_N"/>
    <property type="match status" value="1"/>
</dbReference>
<reference evidence="3 4" key="2">
    <citation type="submission" date="2015-01" db="EMBL/GenBank/DDBJ databases">
        <title>Genome sequence of a Bifidobacterium animalis strain.</title>
        <authorList>
            <person name="Bogovic-Matijasic B."/>
            <person name="Hacin B."/>
            <person name="Citar M."/>
            <person name="Svigelj K."/>
            <person name="Stempelj M."/>
            <person name="Rogelj I."/>
        </authorList>
    </citation>
    <scope>NUCLEOTIDE SEQUENCE [LARGE SCALE GENOMIC DNA]</scope>
    <source>
        <strain evidence="3 4">IM386</strain>
    </source>
</reference>
<dbReference type="Pfam" id="PF25202">
    <property type="entry name" value="DUF7834"/>
    <property type="match status" value="1"/>
</dbReference>
<accession>A0AAV2W0V2</accession>
<dbReference type="InterPro" id="IPR057156">
    <property type="entry name" value="DUF7834"/>
</dbReference>
<evidence type="ECO:0000313" key="4">
    <source>
        <dbReference type="Proteomes" id="UP000035645"/>
    </source>
</evidence>
<sequence>MPFSIRMVQGDMMGDDAINVEVCSIRELLHCTLQVPSYQRPYVWQASNVLQLIEDIADSAPVDPTSNASKYRIGTVIIYRNEDGNSLDIVDGQQRVITLHLILTALEACDGDMRLDMHDDEQTRRHLYENYRAIRQLLDSWEGERRSQFVDRLFDGCEVLKVTSDHLSEAFQMFDSQNARGKELDPTDLLKAFHLRCMDAVDNPTRKQQLVRRWELHQDEIQPLFGTYLYRIACWSRREKAKPGGLDSDSIGMFKGIDLPGCGNERRCVQWQRNFVTAWYANTVHTDDEPETSYTFQIDQPVINGEAFFCYAEHYRRWLQQQIMHDEDPWRDAYADIAPFANTWRYRYMIELFHTILLYYRDRFGDDDAADVARMAFLYAAYMRLGTKSLSFAAVNNYVLTDARWEWRNARIFEVIRNSDRGSDVLSQMARIPRKPIEDSDDLGLWYRYMLRSSRTRLDDGKASSSEGILHVLIDNLQQTGLFAKADVGRQQSSLSGWDVFDVLYKAGFIVHRGKGSPYYCLQEKMWSGRIPEDWKDWKRRKEWAADIDGILNAGKGR</sequence>
<protein>
    <recommendedName>
        <fullName evidence="5">DUF262 domain-containing protein</fullName>
    </recommendedName>
</protein>
<dbReference type="Proteomes" id="UP000035645">
    <property type="component" value="Unassembled WGS sequence"/>
</dbReference>
<evidence type="ECO:0000259" key="2">
    <source>
        <dbReference type="Pfam" id="PF25202"/>
    </source>
</evidence>
<gene>
    <name evidence="3" type="ORF">BANIM336_00499</name>
</gene>
<organism evidence="3 4">
    <name type="scientific">Bifidobacterium animalis subsp. animalis IM386</name>
    <dbReference type="NCBI Taxonomy" id="1402194"/>
    <lineage>
        <taxon>Bacteria</taxon>
        <taxon>Bacillati</taxon>
        <taxon>Actinomycetota</taxon>
        <taxon>Actinomycetes</taxon>
        <taxon>Bifidobacteriales</taxon>
        <taxon>Bifidobacteriaceae</taxon>
        <taxon>Bifidobacterium</taxon>
    </lineage>
</organism>
<comment type="caution">
    <text evidence="3">The sequence shown here is derived from an EMBL/GenBank/DDBJ whole genome shotgun (WGS) entry which is preliminary data.</text>
</comment>
<evidence type="ECO:0008006" key="5">
    <source>
        <dbReference type="Google" id="ProtNLM"/>
    </source>
</evidence>
<evidence type="ECO:0000259" key="1">
    <source>
        <dbReference type="Pfam" id="PF03235"/>
    </source>
</evidence>
<dbReference type="InterPro" id="IPR004919">
    <property type="entry name" value="GmrSD_N"/>
</dbReference>